<protein>
    <recommendedName>
        <fullName evidence="3">Myb/SANT-like DNA-binding domain-containing protein</fullName>
    </recommendedName>
</protein>
<reference evidence="4" key="1">
    <citation type="journal article" date="2023" name="Insect Mol. Biol.">
        <title>Genome sequencing provides insights into the evolution of gene families encoding plant cell wall-degrading enzymes in longhorned beetles.</title>
        <authorList>
            <person name="Shin N.R."/>
            <person name="Okamura Y."/>
            <person name="Kirsch R."/>
            <person name="Pauchet Y."/>
        </authorList>
    </citation>
    <scope>NUCLEOTIDE SEQUENCE</scope>
    <source>
        <strain evidence="4">RBIC_L_NR</strain>
    </source>
</reference>
<evidence type="ECO:0000313" key="4">
    <source>
        <dbReference type="EMBL" id="KAJ8927348.1"/>
    </source>
</evidence>
<evidence type="ECO:0000313" key="5">
    <source>
        <dbReference type="Proteomes" id="UP001162156"/>
    </source>
</evidence>
<organism evidence="4 5">
    <name type="scientific">Rhamnusium bicolor</name>
    <dbReference type="NCBI Taxonomy" id="1586634"/>
    <lineage>
        <taxon>Eukaryota</taxon>
        <taxon>Metazoa</taxon>
        <taxon>Ecdysozoa</taxon>
        <taxon>Arthropoda</taxon>
        <taxon>Hexapoda</taxon>
        <taxon>Insecta</taxon>
        <taxon>Pterygota</taxon>
        <taxon>Neoptera</taxon>
        <taxon>Endopterygota</taxon>
        <taxon>Coleoptera</taxon>
        <taxon>Polyphaga</taxon>
        <taxon>Cucujiformia</taxon>
        <taxon>Chrysomeloidea</taxon>
        <taxon>Cerambycidae</taxon>
        <taxon>Lepturinae</taxon>
        <taxon>Rhagiini</taxon>
        <taxon>Rhamnusium</taxon>
    </lineage>
</organism>
<dbReference type="AlphaFoldDB" id="A0AAV8WLX5"/>
<gene>
    <name evidence="4" type="ORF">NQ314_020196</name>
</gene>
<evidence type="ECO:0000256" key="2">
    <source>
        <dbReference type="SAM" id="MobiDB-lite"/>
    </source>
</evidence>
<feature type="region of interest" description="Disordered" evidence="2">
    <location>
        <begin position="169"/>
        <end position="198"/>
    </location>
</feature>
<dbReference type="Proteomes" id="UP001162156">
    <property type="component" value="Unassembled WGS sequence"/>
</dbReference>
<evidence type="ECO:0000256" key="1">
    <source>
        <dbReference type="SAM" id="Coils"/>
    </source>
</evidence>
<sequence>MQDLNEFIIIHPAASTSAVPQPVVAVPEGTFYTVLEEDQKSDFKWNVNSTKMLIDAYKKYRNKVGTFEVRTMKQMWLIIAKYLSELLKTQISDSNCQNRWRVLDRNYKKYVDNQKSTGRGKKYFDYAEEMDGLFEKNKAVYPEIVLSNDRIHIPDTSDLENELQIENENIENSPGPGSPGINHLQTDSPAVEKTKKCNTKKRIVKRKNTVLESIRHERWEYQQRRLQIEQEKLELLKQRNELIKERNNILKEHV</sequence>
<accession>A0AAV8WLX5</accession>
<feature type="domain" description="Myb/SANT-like DNA-binding" evidence="3">
    <location>
        <begin position="44"/>
        <end position="129"/>
    </location>
</feature>
<keyword evidence="5" id="KW-1185">Reference proteome</keyword>
<evidence type="ECO:0000259" key="3">
    <source>
        <dbReference type="Pfam" id="PF13837"/>
    </source>
</evidence>
<comment type="caution">
    <text evidence="4">The sequence shown here is derived from an EMBL/GenBank/DDBJ whole genome shotgun (WGS) entry which is preliminary data.</text>
</comment>
<dbReference type="Gene3D" id="1.10.10.60">
    <property type="entry name" value="Homeodomain-like"/>
    <property type="match status" value="1"/>
</dbReference>
<feature type="coiled-coil region" evidence="1">
    <location>
        <begin position="225"/>
        <end position="253"/>
    </location>
</feature>
<proteinExistence type="predicted"/>
<dbReference type="InterPro" id="IPR044822">
    <property type="entry name" value="Myb_DNA-bind_4"/>
</dbReference>
<keyword evidence="1" id="KW-0175">Coiled coil</keyword>
<name>A0AAV8WLX5_9CUCU</name>
<dbReference type="Pfam" id="PF13837">
    <property type="entry name" value="Myb_DNA-bind_4"/>
    <property type="match status" value="1"/>
</dbReference>
<dbReference type="EMBL" id="JANEYF010005668">
    <property type="protein sequence ID" value="KAJ8927348.1"/>
    <property type="molecule type" value="Genomic_DNA"/>
</dbReference>